<organism evidence="5">
    <name type="scientific">Chaetoceros debilis</name>
    <dbReference type="NCBI Taxonomy" id="122233"/>
    <lineage>
        <taxon>Eukaryota</taxon>
        <taxon>Sar</taxon>
        <taxon>Stramenopiles</taxon>
        <taxon>Ochrophyta</taxon>
        <taxon>Bacillariophyta</taxon>
        <taxon>Coscinodiscophyceae</taxon>
        <taxon>Chaetocerotophycidae</taxon>
        <taxon>Chaetocerotales</taxon>
        <taxon>Chaetocerotaceae</taxon>
        <taxon>Chaetoceros</taxon>
    </lineage>
</organism>
<dbReference type="PANTHER" id="PTHR33343:SF1">
    <property type="entry name" value="LARGE RIBOSOMAL SUBUNIT PROTEIN BL35M"/>
    <property type="match status" value="1"/>
</dbReference>
<gene>
    <name evidence="5" type="ORF">CDEB00056_LOCUS4043</name>
</gene>
<dbReference type="PANTHER" id="PTHR33343">
    <property type="entry name" value="54S RIBOSOMAL PROTEIN BL35M"/>
    <property type="match status" value="1"/>
</dbReference>
<evidence type="ECO:0000313" key="5">
    <source>
        <dbReference type="EMBL" id="CAE0459202.1"/>
    </source>
</evidence>
<reference evidence="5" key="1">
    <citation type="submission" date="2021-01" db="EMBL/GenBank/DDBJ databases">
        <authorList>
            <person name="Corre E."/>
            <person name="Pelletier E."/>
            <person name="Niang G."/>
            <person name="Scheremetjew M."/>
            <person name="Finn R."/>
            <person name="Kale V."/>
            <person name="Holt S."/>
            <person name="Cochrane G."/>
            <person name="Meng A."/>
            <person name="Brown T."/>
            <person name="Cohen L."/>
        </authorList>
    </citation>
    <scope>NUCLEOTIDE SEQUENCE</scope>
    <source>
        <strain evidence="5">MM31A-1</strain>
    </source>
</reference>
<dbReference type="GO" id="GO:0003735">
    <property type="term" value="F:structural constituent of ribosome"/>
    <property type="evidence" value="ECO:0007669"/>
    <property type="project" value="InterPro"/>
</dbReference>
<name>A0A7S3V5T2_9STRA</name>
<sequence length="105" mass="11541">MNSLISKTFSLCSQIASTSSTFTIRRLAVRQLNLCNSMGTKALIKTNKSAAKRLRVRGSGSIVRNKGGGSHNTGYKKRGRSNRLGQSTGIKEPAIEKRMRRLICK</sequence>
<comment type="similarity">
    <text evidence="1">Belongs to the bacterial ribosomal protein bL35 family.</text>
</comment>
<keyword evidence="2" id="KW-0689">Ribosomal protein</keyword>
<evidence type="ECO:0000256" key="3">
    <source>
        <dbReference type="ARBA" id="ARBA00023274"/>
    </source>
</evidence>
<dbReference type="SUPFAM" id="SSF143034">
    <property type="entry name" value="L35p-like"/>
    <property type="match status" value="1"/>
</dbReference>
<accession>A0A7S3V5T2</accession>
<evidence type="ECO:0000256" key="2">
    <source>
        <dbReference type="ARBA" id="ARBA00022980"/>
    </source>
</evidence>
<dbReference type="InterPro" id="IPR001706">
    <property type="entry name" value="Ribosomal_bL35"/>
</dbReference>
<dbReference type="InterPro" id="IPR037229">
    <property type="entry name" value="Ribosomal_bL35_sf"/>
</dbReference>
<feature type="region of interest" description="Disordered" evidence="4">
    <location>
        <begin position="59"/>
        <end position="93"/>
    </location>
</feature>
<protein>
    <recommendedName>
        <fullName evidence="6">50S ribosomal protein L35</fullName>
    </recommendedName>
</protein>
<proteinExistence type="inferred from homology"/>
<dbReference type="Pfam" id="PF01632">
    <property type="entry name" value="Ribosomal_L35p"/>
    <property type="match status" value="1"/>
</dbReference>
<dbReference type="AlphaFoldDB" id="A0A7S3V5T2"/>
<evidence type="ECO:0000256" key="1">
    <source>
        <dbReference type="ARBA" id="ARBA00006598"/>
    </source>
</evidence>
<keyword evidence="3" id="KW-0687">Ribonucleoprotein</keyword>
<dbReference type="Gene3D" id="4.10.410.60">
    <property type="match status" value="1"/>
</dbReference>
<dbReference type="GO" id="GO:0015934">
    <property type="term" value="C:large ribosomal subunit"/>
    <property type="evidence" value="ECO:0007669"/>
    <property type="project" value="TreeGrafter"/>
</dbReference>
<evidence type="ECO:0008006" key="6">
    <source>
        <dbReference type="Google" id="ProtNLM"/>
    </source>
</evidence>
<dbReference type="InterPro" id="IPR021137">
    <property type="entry name" value="Ribosomal_bL35-like"/>
</dbReference>
<dbReference type="GO" id="GO:0006412">
    <property type="term" value="P:translation"/>
    <property type="evidence" value="ECO:0007669"/>
    <property type="project" value="InterPro"/>
</dbReference>
<evidence type="ECO:0000256" key="4">
    <source>
        <dbReference type="SAM" id="MobiDB-lite"/>
    </source>
</evidence>
<dbReference type="EMBL" id="HBIO01005669">
    <property type="protein sequence ID" value="CAE0459202.1"/>
    <property type="molecule type" value="Transcribed_RNA"/>
</dbReference>